<keyword evidence="4" id="KW-1185">Reference proteome</keyword>
<feature type="region of interest" description="Disordered" evidence="1">
    <location>
        <begin position="206"/>
        <end position="240"/>
    </location>
</feature>
<feature type="transmembrane region" description="Helical" evidence="2">
    <location>
        <begin position="384"/>
        <end position="402"/>
    </location>
</feature>
<feature type="region of interest" description="Disordered" evidence="1">
    <location>
        <begin position="350"/>
        <end position="374"/>
    </location>
</feature>
<keyword evidence="2" id="KW-0472">Membrane</keyword>
<dbReference type="EMBL" id="DF157238">
    <property type="protein sequence ID" value="GAB69505.1"/>
    <property type="molecule type" value="Genomic_DNA"/>
</dbReference>
<evidence type="ECO:0000313" key="4">
    <source>
        <dbReference type="Proteomes" id="UP000006319"/>
    </source>
</evidence>
<accession>K6V2M9</accession>
<dbReference type="RefSeq" id="XP_004227723.1">
    <property type="nucleotide sequence ID" value="XM_004227675.1"/>
</dbReference>
<feature type="compositionally biased region" description="Low complexity" evidence="1">
    <location>
        <begin position="218"/>
        <end position="227"/>
    </location>
</feature>
<feature type="region of interest" description="Disordered" evidence="1">
    <location>
        <begin position="159"/>
        <end position="183"/>
    </location>
</feature>
<evidence type="ECO:0000256" key="1">
    <source>
        <dbReference type="SAM" id="MobiDB-lite"/>
    </source>
</evidence>
<dbReference type="PhylomeDB" id="K6V2M9"/>
<dbReference type="GeneID" id="14696047"/>
<dbReference type="OMA" id="RENTQCE"/>
<evidence type="ECO:0000256" key="2">
    <source>
        <dbReference type="SAM" id="Phobius"/>
    </source>
</evidence>
<dbReference type="VEuPathDB" id="PlasmoDB:PCYB_002540"/>
<keyword evidence="2" id="KW-0812">Transmembrane</keyword>
<dbReference type="Proteomes" id="UP000006319">
    <property type="component" value="Unassembled WGS sequence"/>
</dbReference>
<protein>
    <submittedName>
        <fullName evidence="3">Uncharacterized protein</fullName>
    </submittedName>
</protein>
<organism evidence="3 4">
    <name type="scientific">Plasmodium cynomolgi (strain B)</name>
    <dbReference type="NCBI Taxonomy" id="1120755"/>
    <lineage>
        <taxon>Eukaryota</taxon>
        <taxon>Sar</taxon>
        <taxon>Alveolata</taxon>
        <taxon>Apicomplexa</taxon>
        <taxon>Aconoidasida</taxon>
        <taxon>Haemosporida</taxon>
        <taxon>Plasmodiidae</taxon>
        <taxon>Plasmodium</taxon>
        <taxon>Plasmodium (Plasmodium)</taxon>
    </lineage>
</organism>
<sequence length="403" mass="44717">MVEVFFEVPTGKEKSDKNSCIELFFDIQDGIKNKIRELEKTQGKNDIDKKCQEIDKYLQEQKDSHNECYQDSIKSFVTYIDQETRNILSKYSKYSQYCKCLTSTIEECTKPNVETEELGKENGNPVSERLTVENSNQTASICNGKPCIIRYSENQELPVTNHTSSHEHSTDSAKITSKPSEGINVMVNPPSAVSSACEVYRDYSDTSKGTGCPSKDMSSSGHSTSEGSEAHPTIPSSVSDSVNKYNSTYISQEYVAGLININSKTHNSENTQCEVTNDQHTTDGSEYTVIIKLRDCKSENITYTILENSNNKSLHPCNNTNCGESHLHINEDGSNNPNREDQQNNAITRNSLGKGLNSGNGIVSSGDSVLEETDTIPEKPPLKMYITIIAMILGGIFLFAFLL</sequence>
<dbReference type="KEGG" id="pcy:PCYB_002540"/>
<keyword evidence="2" id="KW-1133">Transmembrane helix</keyword>
<feature type="compositionally biased region" description="Low complexity" evidence="1">
    <location>
        <begin position="350"/>
        <end position="361"/>
    </location>
</feature>
<name>K6V2M9_PLACD</name>
<dbReference type="AlphaFoldDB" id="K6V2M9"/>
<proteinExistence type="predicted"/>
<gene>
    <name evidence="3" type="ORF">PCYB_002540</name>
</gene>
<evidence type="ECO:0000313" key="3">
    <source>
        <dbReference type="EMBL" id="GAB69505.1"/>
    </source>
</evidence>
<reference evidence="3 4" key="1">
    <citation type="journal article" date="2012" name="Nat. Genet.">
        <title>Plasmodium cynomolgi genome sequences provide insight into Plasmodium vivax and the monkey malaria clade.</title>
        <authorList>
            <person name="Tachibana S."/>
            <person name="Sullivan S.A."/>
            <person name="Kawai S."/>
            <person name="Nakamura S."/>
            <person name="Kim H.R."/>
            <person name="Goto N."/>
            <person name="Arisue N."/>
            <person name="Palacpac N.M.Q."/>
            <person name="Honma H."/>
            <person name="Yagi M."/>
            <person name="Tougan T."/>
            <person name="Katakai Y."/>
            <person name="Kaneko O."/>
            <person name="Mita T."/>
            <person name="Kita K."/>
            <person name="Yasutomi Y."/>
            <person name="Sutton P.L."/>
            <person name="Shakhbatyan R."/>
            <person name="Horii T."/>
            <person name="Yasunaga T."/>
            <person name="Barnwell J.W."/>
            <person name="Escalante A.A."/>
            <person name="Carlton J.M."/>
            <person name="Tanabe K."/>
        </authorList>
    </citation>
    <scope>NUCLEOTIDE SEQUENCE [LARGE SCALE GENOMIC DNA]</scope>
    <source>
        <strain evidence="3 4">B</strain>
    </source>
</reference>
<dbReference type="OrthoDB" id="389218at2759"/>